<feature type="transmembrane region" description="Helical" evidence="6">
    <location>
        <begin position="119"/>
        <end position="141"/>
    </location>
</feature>
<dbReference type="GO" id="GO:0004930">
    <property type="term" value="F:G protein-coupled receptor activity"/>
    <property type="evidence" value="ECO:0007669"/>
    <property type="project" value="UniProtKB-KW"/>
</dbReference>
<dbReference type="Gene3D" id="1.20.1070.10">
    <property type="entry name" value="Rhodopsin 7-helix transmembrane proteins"/>
    <property type="match status" value="1"/>
</dbReference>
<evidence type="ECO:0000259" key="7">
    <source>
        <dbReference type="PROSITE" id="PS50262"/>
    </source>
</evidence>
<keyword evidence="5" id="KW-0297">G-protein coupled receptor</keyword>
<dbReference type="GO" id="GO:0005549">
    <property type="term" value="F:odorant binding"/>
    <property type="evidence" value="ECO:0007669"/>
    <property type="project" value="TreeGrafter"/>
</dbReference>
<feature type="transmembrane region" description="Helical" evidence="6">
    <location>
        <begin position="50"/>
        <end position="71"/>
    </location>
</feature>
<feature type="transmembrane region" description="Helical" evidence="6">
    <location>
        <begin position="291"/>
        <end position="313"/>
    </location>
</feature>
<dbReference type="GO" id="GO:0004984">
    <property type="term" value="F:olfactory receptor activity"/>
    <property type="evidence" value="ECO:0007669"/>
    <property type="project" value="TreeGrafter"/>
</dbReference>
<evidence type="ECO:0000256" key="6">
    <source>
        <dbReference type="SAM" id="Phobius"/>
    </source>
</evidence>
<dbReference type="Ensembl" id="ENSCCRT00000017402.2">
    <property type="protein sequence ID" value="ENSCCRP00000015950.2"/>
    <property type="gene ID" value="ENSCCRG00000008983.2"/>
</dbReference>
<feature type="transmembrane region" description="Helical" evidence="6">
    <location>
        <begin position="214"/>
        <end position="235"/>
    </location>
</feature>
<keyword evidence="9" id="KW-1185">Reference proteome</keyword>
<proteinExistence type="inferred from homology"/>
<keyword evidence="5" id="KW-0675">Receptor</keyword>
<reference evidence="8" key="2">
    <citation type="submission" date="2025-09" db="UniProtKB">
        <authorList>
            <consortium name="Ensembl"/>
        </authorList>
    </citation>
    <scope>IDENTIFICATION</scope>
</reference>
<dbReference type="FunFam" id="1.20.1070.10:FF:000096">
    <property type="entry name" value="Odorant receptor 131-2"/>
    <property type="match status" value="1"/>
</dbReference>
<dbReference type="Pfam" id="PF00001">
    <property type="entry name" value="7tm_1"/>
    <property type="match status" value="1"/>
</dbReference>
<dbReference type="PANTHER" id="PTHR26451">
    <property type="entry name" value="G_PROTEIN_RECEP_F1_2 DOMAIN-CONTAINING PROTEIN"/>
    <property type="match status" value="1"/>
</dbReference>
<dbReference type="GeneTree" id="ENSGT00940000163093"/>
<feature type="transmembrane region" description="Helical" evidence="6">
    <location>
        <begin position="83"/>
        <end position="113"/>
    </location>
</feature>
<dbReference type="InterPro" id="IPR017452">
    <property type="entry name" value="GPCR_Rhodpsn_7TM"/>
</dbReference>
<dbReference type="Proteomes" id="UP001108240">
    <property type="component" value="Unplaced"/>
</dbReference>
<feature type="transmembrane region" description="Helical" evidence="6">
    <location>
        <begin position="162"/>
        <end position="187"/>
    </location>
</feature>
<feature type="transmembrane region" description="Helical" evidence="6">
    <location>
        <begin position="256"/>
        <end position="279"/>
    </location>
</feature>
<evidence type="ECO:0000256" key="2">
    <source>
        <dbReference type="ARBA" id="ARBA00022692"/>
    </source>
</evidence>
<keyword evidence="4 6" id="KW-0472">Membrane</keyword>
<dbReference type="AlphaFoldDB" id="A0A8C1AC67"/>
<evidence type="ECO:0000313" key="8">
    <source>
        <dbReference type="Ensembl" id="ENSCCRP00000015950.2"/>
    </source>
</evidence>
<evidence type="ECO:0000256" key="4">
    <source>
        <dbReference type="ARBA" id="ARBA00023136"/>
    </source>
</evidence>
<accession>A0A8C1AC67</accession>
<reference evidence="8" key="1">
    <citation type="submission" date="2025-08" db="UniProtKB">
        <authorList>
            <consortium name="Ensembl"/>
        </authorList>
    </citation>
    <scope>IDENTIFICATION</scope>
</reference>
<dbReference type="InterPro" id="IPR052921">
    <property type="entry name" value="GPCR1_Superfamily_Member"/>
</dbReference>
<dbReference type="OMA" id="SHANKAH"/>
<evidence type="ECO:0000256" key="1">
    <source>
        <dbReference type="ARBA" id="ARBA00004370"/>
    </source>
</evidence>
<name>A0A8C1AC67_CYPCA</name>
<evidence type="ECO:0000313" key="9">
    <source>
        <dbReference type="Proteomes" id="UP001108240"/>
    </source>
</evidence>
<dbReference type="SUPFAM" id="SSF81321">
    <property type="entry name" value="Family A G protein-coupled receptor-like"/>
    <property type="match status" value="1"/>
</dbReference>
<evidence type="ECO:0000256" key="3">
    <source>
        <dbReference type="ARBA" id="ARBA00022989"/>
    </source>
</evidence>
<dbReference type="GO" id="GO:0016020">
    <property type="term" value="C:membrane"/>
    <property type="evidence" value="ECO:0007669"/>
    <property type="project" value="UniProtKB-SubCell"/>
</dbReference>
<feature type="domain" description="G-protein coupled receptors family 1 profile" evidence="7">
    <location>
        <begin position="63"/>
        <end position="311"/>
    </location>
</feature>
<organism evidence="8 9">
    <name type="scientific">Cyprinus carpio carpio</name>
    <dbReference type="NCBI Taxonomy" id="630221"/>
    <lineage>
        <taxon>Eukaryota</taxon>
        <taxon>Metazoa</taxon>
        <taxon>Chordata</taxon>
        <taxon>Craniata</taxon>
        <taxon>Vertebrata</taxon>
        <taxon>Euteleostomi</taxon>
        <taxon>Actinopterygii</taxon>
        <taxon>Neopterygii</taxon>
        <taxon>Teleostei</taxon>
        <taxon>Ostariophysi</taxon>
        <taxon>Cypriniformes</taxon>
        <taxon>Cyprinidae</taxon>
        <taxon>Cyprininae</taxon>
        <taxon>Cyprinus</taxon>
    </lineage>
</organism>
<keyword evidence="3 6" id="KW-1133">Transmembrane helix</keyword>
<protein>
    <submittedName>
        <fullName evidence="8">Odorant receptor, family 93, subfamily A, member 1</fullName>
    </submittedName>
</protein>
<dbReference type="InterPro" id="IPR000276">
    <property type="entry name" value="GPCR_Rhodpsn"/>
</dbReference>
<dbReference type="CDD" id="cd00637">
    <property type="entry name" value="7tm_classA_rhodopsin-like"/>
    <property type="match status" value="1"/>
</dbReference>
<comment type="similarity">
    <text evidence="5">Belongs to the G-protein coupled receptor 1 family.</text>
</comment>
<keyword evidence="2 5" id="KW-0812">Transmembrane</keyword>
<dbReference type="PRINTS" id="PR00237">
    <property type="entry name" value="GPCRRHODOPSN"/>
</dbReference>
<dbReference type="PROSITE" id="PS50262">
    <property type="entry name" value="G_PROTEIN_RECEP_F1_2"/>
    <property type="match status" value="1"/>
</dbReference>
<feature type="transmembrane region" description="Helical" evidence="6">
    <location>
        <begin position="9"/>
        <end position="30"/>
    </location>
</feature>
<comment type="subcellular location">
    <subcellularLocation>
        <location evidence="1">Membrane</location>
    </subcellularLocation>
</comment>
<dbReference type="PROSITE" id="PS00237">
    <property type="entry name" value="G_PROTEIN_RECEP_F1_1"/>
    <property type="match status" value="1"/>
</dbReference>
<keyword evidence="5" id="KW-0807">Transducer</keyword>
<dbReference type="PANTHER" id="PTHR26451:SF866">
    <property type="entry name" value="ODORANT RECEPTOR-RELATED"/>
    <property type="match status" value="1"/>
</dbReference>
<sequence length="346" mass="39455">SDHCDNKICYYQDFCSIIQCFITVLMMSMFNYSTSNITQTVQPLHQDLKTFLSVSSCVIFLYVNGVMIFTLKKKTVFQEASRYILFGHMLWFDTLNLVMSLVLFVCAVCRLFVMKIVCLVLLVAATALYQVSTLNLALMSLERYVAICFPLRHAEITTYGRTNMAIGVIWMISCIQSLSEIIVFYSIDTTNIALNLFCSRTTLFRLQIYKKLDIAFTCMFFMSVCFVIIFTYASIAAVAKTAACDKKSAKKANKTVLLHLTQLGLCAASILVGVIQEVIFVYTDYMTSLNVMYFCFVVFMIFPRCLSPLIYGLRDQAFSCLFKYYFTFGFRRKNSCNTEIHLVSGG</sequence>
<evidence type="ECO:0000256" key="5">
    <source>
        <dbReference type="RuleBase" id="RU000688"/>
    </source>
</evidence>